<dbReference type="AlphaFoldDB" id="A0A0C1L5Y3"/>
<proteinExistence type="predicted"/>
<protein>
    <submittedName>
        <fullName evidence="3">Uncharacterized protein</fullName>
    </submittedName>
</protein>
<keyword evidence="2" id="KW-0472">Membrane</keyword>
<name>A0A0C1L5Y3_9BACT</name>
<evidence type="ECO:0000256" key="1">
    <source>
        <dbReference type="SAM" id="MobiDB-lite"/>
    </source>
</evidence>
<evidence type="ECO:0000256" key="2">
    <source>
        <dbReference type="SAM" id="Phobius"/>
    </source>
</evidence>
<keyword evidence="2" id="KW-0812">Transmembrane</keyword>
<feature type="transmembrane region" description="Helical" evidence="2">
    <location>
        <begin position="42"/>
        <end position="61"/>
    </location>
</feature>
<comment type="caution">
    <text evidence="3">The sequence shown here is derived from an EMBL/GenBank/DDBJ whole genome shotgun (WGS) entry which is preliminary data.</text>
</comment>
<keyword evidence="4" id="KW-1185">Reference proteome</keyword>
<reference evidence="3 4" key="1">
    <citation type="submission" date="2014-11" db="EMBL/GenBank/DDBJ databases">
        <title>Genome sequence of Flavihumibacter solisilvae 3-3.</title>
        <authorList>
            <person name="Zhou G."/>
            <person name="Li M."/>
            <person name="Wang G."/>
        </authorList>
    </citation>
    <scope>NUCLEOTIDE SEQUENCE [LARGE SCALE GENOMIC DNA]</scope>
    <source>
        <strain evidence="3 4">3-3</strain>
    </source>
</reference>
<dbReference type="EMBL" id="JSVC01000006">
    <property type="protein sequence ID" value="KIC95502.1"/>
    <property type="molecule type" value="Genomic_DNA"/>
</dbReference>
<dbReference type="Proteomes" id="UP000031408">
    <property type="component" value="Unassembled WGS sequence"/>
</dbReference>
<gene>
    <name evidence="3" type="ORF">OI18_06395</name>
</gene>
<organism evidence="3 4">
    <name type="scientific">Flavihumibacter solisilvae</name>
    <dbReference type="NCBI Taxonomy" id="1349421"/>
    <lineage>
        <taxon>Bacteria</taxon>
        <taxon>Pseudomonadati</taxon>
        <taxon>Bacteroidota</taxon>
        <taxon>Chitinophagia</taxon>
        <taxon>Chitinophagales</taxon>
        <taxon>Chitinophagaceae</taxon>
        <taxon>Flavihumibacter</taxon>
    </lineage>
</organism>
<evidence type="ECO:0000313" key="3">
    <source>
        <dbReference type="EMBL" id="KIC95502.1"/>
    </source>
</evidence>
<feature type="region of interest" description="Disordered" evidence="1">
    <location>
        <begin position="1"/>
        <end position="21"/>
    </location>
</feature>
<accession>A0A0C1L5Y3</accession>
<sequence length="91" mass="9942">MGKKSKMEKKGSKQQKTVPPIPQIALGPDRYLHHLDDNTVKVIRMFLISVVVTVLGVVLFLGPVPGSLYLSAIIGKGKAVVEYLKKNNRSG</sequence>
<keyword evidence="2" id="KW-1133">Transmembrane helix</keyword>
<evidence type="ECO:0000313" key="4">
    <source>
        <dbReference type="Proteomes" id="UP000031408"/>
    </source>
</evidence>